<sequence>MVMAPRQQQQLVHLRQKTLASLTKLNDRDTFSLATSELHSLLLHSLDAATLPTFLSAFVSTLSSPSSSARKHILSLVSALSKSHPSLLSPHVSSLVPPLSRLVRDSDSSVRSALPSAVASLPLASPEHLDLLFRTFSESLFTEQDPHARVAAAACLAAVIEKSGARKDGGERLGKVLGKCEKAMRSKGWKGKVGAMTVVGSVIGGARRKEAKGVVGSVMVCLGSEDWAERKAAAEVLLKLVDNESAGEFRKGCVAALEKRRFDKVKVVREAMNQALEAWKQVPEVISEISPHLRESSVASLKENVIDGTGSGAPKSSPSANPSGPPIRKRQSPLNQFTPPGCLSERRRNGCKSTSPALPTKKPWKVEISVSNTHQSKGGNEAKLKERDENIIPVTKGNSSFEVSNPETRRALYRKSSDENVHQCFGLRSGSRLAPSLDEESPESAVVGSISADYLHQSRGDCEDLSTIRNQLLQIEKQQSSLLDLLQKFMGSSQNGMRSLETRVHGLEMALDEISYDLAVTSGRMTNGRSTLDAGASCCLLPGDFLGTKFWRKPEGRSSSSSRLTPSFLSERFQGDKSCNNEATNEEIRRFRPRGNKPGFIVNPLAKIPQVVQ</sequence>
<keyword evidence="2" id="KW-1185">Reference proteome</keyword>
<evidence type="ECO:0000313" key="2">
    <source>
        <dbReference type="Proteomes" id="UP001057402"/>
    </source>
</evidence>
<dbReference type="Proteomes" id="UP001057402">
    <property type="component" value="Chromosome 4"/>
</dbReference>
<dbReference type="EMBL" id="CM042883">
    <property type="protein sequence ID" value="KAI4374557.1"/>
    <property type="molecule type" value="Genomic_DNA"/>
</dbReference>
<accession>A0ACB9RF29</accession>
<evidence type="ECO:0000313" key="1">
    <source>
        <dbReference type="EMBL" id="KAI4374557.1"/>
    </source>
</evidence>
<protein>
    <submittedName>
        <fullName evidence="1">Uncharacterized protein</fullName>
    </submittedName>
</protein>
<organism evidence="1 2">
    <name type="scientific">Melastoma candidum</name>
    <dbReference type="NCBI Taxonomy" id="119954"/>
    <lineage>
        <taxon>Eukaryota</taxon>
        <taxon>Viridiplantae</taxon>
        <taxon>Streptophyta</taxon>
        <taxon>Embryophyta</taxon>
        <taxon>Tracheophyta</taxon>
        <taxon>Spermatophyta</taxon>
        <taxon>Magnoliopsida</taxon>
        <taxon>eudicotyledons</taxon>
        <taxon>Gunneridae</taxon>
        <taxon>Pentapetalae</taxon>
        <taxon>rosids</taxon>
        <taxon>malvids</taxon>
        <taxon>Myrtales</taxon>
        <taxon>Melastomataceae</taxon>
        <taxon>Melastomatoideae</taxon>
        <taxon>Melastomateae</taxon>
        <taxon>Melastoma</taxon>
    </lineage>
</organism>
<name>A0ACB9RF29_9MYRT</name>
<comment type="caution">
    <text evidence="1">The sequence shown here is derived from an EMBL/GenBank/DDBJ whole genome shotgun (WGS) entry which is preliminary data.</text>
</comment>
<reference evidence="2" key="1">
    <citation type="journal article" date="2023" name="Front. Plant Sci.">
        <title>Chromosomal-level genome assembly of Melastoma candidum provides insights into trichome evolution.</title>
        <authorList>
            <person name="Zhong Y."/>
            <person name="Wu W."/>
            <person name="Sun C."/>
            <person name="Zou P."/>
            <person name="Liu Y."/>
            <person name="Dai S."/>
            <person name="Zhou R."/>
        </authorList>
    </citation>
    <scope>NUCLEOTIDE SEQUENCE [LARGE SCALE GENOMIC DNA]</scope>
</reference>
<proteinExistence type="predicted"/>
<gene>
    <name evidence="1" type="ORF">MLD38_012538</name>
</gene>